<sequence length="535" mass="55879">MATRLVLLLGLTAFTSAPGGPPAVDAALQAALRATACAPPEVPGEGTGARAEASRGAMVLVPGLTPAHLPVTANGTAQNFFDQGLGQLLGFDYDEALASFREARRLDPACVMCRWGEALALGPYINSGPIDAATIAEARALVGSALKDSAVLAPRDRALLDALWMRYAPGGRQNGVHGNRYADTMLRLAAQFPDDDFVAVHAAEAIMDAQPWDYWQAGGRTPKGRAGDALRLVETVLARTPNDPQAIHLLIHLTEASAAPERAAAGAARLGGLAPAAPHMVHMPSHSWYRLGRFTDAIAANKAAIAADEAYARATGGEPRHYGYFRHHSHFLASAATQIGDRETALAAADALEASLPAGASARGQGQQVTALQARARFLTPEQFLALPAPAPAMKRLRIAWHGARAEAHARLGNPAAAHSELAALRMLRDETAGASDAERAVAALADTVARARIAEAEGQPQEALRQYRAAEAIESGLGYFEPPLWATPVAVLAGELRMRLGDTAGARADFRRALLSRPGHATALAGLGGAANGV</sequence>
<evidence type="ECO:0000256" key="2">
    <source>
        <dbReference type="SAM" id="SignalP"/>
    </source>
</evidence>
<gene>
    <name evidence="3" type="ORF">FHS79_002569</name>
</gene>
<dbReference type="Gene3D" id="1.25.40.10">
    <property type="entry name" value="Tetratricopeptide repeat domain"/>
    <property type="match status" value="2"/>
</dbReference>
<feature type="chain" id="PRO_5032482569" evidence="2">
    <location>
        <begin position="20"/>
        <end position="535"/>
    </location>
</feature>
<dbReference type="AlphaFoldDB" id="A0A841L714"/>
<proteinExistence type="predicted"/>
<accession>A0A841L714</accession>
<dbReference type="PANTHER" id="PTHR45588">
    <property type="entry name" value="TPR DOMAIN-CONTAINING PROTEIN"/>
    <property type="match status" value="1"/>
</dbReference>
<dbReference type="InterPro" id="IPR011990">
    <property type="entry name" value="TPR-like_helical_dom_sf"/>
</dbReference>
<comment type="caution">
    <text evidence="3">The sequence shown here is derived from an EMBL/GenBank/DDBJ whole genome shotgun (WGS) entry which is preliminary data.</text>
</comment>
<dbReference type="PROSITE" id="PS50005">
    <property type="entry name" value="TPR"/>
    <property type="match status" value="1"/>
</dbReference>
<dbReference type="EMBL" id="JACIIV010000018">
    <property type="protein sequence ID" value="MBB6228384.1"/>
    <property type="molecule type" value="Genomic_DNA"/>
</dbReference>
<dbReference type="Proteomes" id="UP000538147">
    <property type="component" value="Unassembled WGS sequence"/>
</dbReference>
<keyword evidence="1" id="KW-0802">TPR repeat</keyword>
<dbReference type="PANTHER" id="PTHR45588:SF1">
    <property type="entry name" value="WW DOMAIN-CONTAINING PROTEIN"/>
    <property type="match status" value="1"/>
</dbReference>
<protein>
    <submittedName>
        <fullName evidence="3">Tetratricopeptide (TPR) repeat protein</fullName>
    </submittedName>
</protein>
<keyword evidence="4" id="KW-1185">Reference proteome</keyword>
<reference evidence="3 4" key="1">
    <citation type="submission" date="2020-08" db="EMBL/GenBank/DDBJ databases">
        <title>Genomic Encyclopedia of Type Strains, Phase IV (KMG-IV): sequencing the most valuable type-strain genomes for metagenomic binning, comparative biology and taxonomic classification.</title>
        <authorList>
            <person name="Goeker M."/>
        </authorList>
    </citation>
    <scope>NUCLEOTIDE SEQUENCE [LARGE SCALE GENOMIC DNA]</scope>
    <source>
        <strain evidence="3 4">DSM 102189</strain>
    </source>
</reference>
<name>A0A841L714_9SPHN</name>
<dbReference type="SUPFAM" id="SSF48452">
    <property type="entry name" value="TPR-like"/>
    <property type="match status" value="1"/>
</dbReference>
<keyword evidence="2" id="KW-0732">Signal</keyword>
<feature type="signal peptide" evidence="2">
    <location>
        <begin position="1"/>
        <end position="19"/>
    </location>
</feature>
<dbReference type="RefSeq" id="WP_184200616.1">
    <property type="nucleotide sequence ID" value="NZ_JACIIV010000018.1"/>
</dbReference>
<evidence type="ECO:0000313" key="4">
    <source>
        <dbReference type="Proteomes" id="UP000538147"/>
    </source>
</evidence>
<dbReference type="InterPro" id="IPR019734">
    <property type="entry name" value="TPR_rpt"/>
</dbReference>
<organism evidence="3 4">
    <name type="scientific">Polymorphobacter multimanifer</name>
    <dbReference type="NCBI Taxonomy" id="1070431"/>
    <lineage>
        <taxon>Bacteria</taxon>
        <taxon>Pseudomonadati</taxon>
        <taxon>Pseudomonadota</taxon>
        <taxon>Alphaproteobacteria</taxon>
        <taxon>Sphingomonadales</taxon>
        <taxon>Sphingosinicellaceae</taxon>
        <taxon>Polymorphobacter</taxon>
    </lineage>
</organism>
<feature type="repeat" description="TPR" evidence="1">
    <location>
        <begin position="77"/>
        <end position="110"/>
    </location>
</feature>
<evidence type="ECO:0000256" key="1">
    <source>
        <dbReference type="PROSITE-ProRule" id="PRU00339"/>
    </source>
</evidence>
<evidence type="ECO:0000313" key="3">
    <source>
        <dbReference type="EMBL" id="MBB6228384.1"/>
    </source>
</evidence>